<feature type="region of interest" description="Disordered" evidence="1">
    <location>
        <begin position="1"/>
        <end position="21"/>
    </location>
</feature>
<evidence type="ECO:0000313" key="2">
    <source>
        <dbReference type="EMBL" id="JAH09756.1"/>
    </source>
</evidence>
<reference evidence="2" key="1">
    <citation type="submission" date="2014-11" db="EMBL/GenBank/DDBJ databases">
        <authorList>
            <person name="Amaro Gonzalez C."/>
        </authorList>
    </citation>
    <scope>NUCLEOTIDE SEQUENCE</scope>
</reference>
<sequence length="21" mass="2206">MQFSASVMNSYAPTIGTNSIS</sequence>
<dbReference type="AlphaFoldDB" id="A0A0E9PYS6"/>
<proteinExistence type="predicted"/>
<name>A0A0E9PYS6_ANGAN</name>
<protein>
    <submittedName>
        <fullName evidence="2">Uncharacterized protein</fullName>
    </submittedName>
</protein>
<reference evidence="2" key="2">
    <citation type="journal article" date="2015" name="Fish Shellfish Immunol.">
        <title>Early steps in the European eel (Anguilla anguilla)-Vibrio vulnificus interaction in the gills: Role of the RtxA13 toxin.</title>
        <authorList>
            <person name="Callol A."/>
            <person name="Pajuelo D."/>
            <person name="Ebbesson L."/>
            <person name="Teles M."/>
            <person name="MacKenzie S."/>
            <person name="Amaro C."/>
        </authorList>
    </citation>
    <scope>NUCLEOTIDE SEQUENCE</scope>
</reference>
<organism evidence="2">
    <name type="scientific">Anguilla anguilla</name>
    <name type="common">European freshwater eel</name>
    <name type="synonym">Muraena anguilla</name>
    <dbReference type="NCBI Taxonomy" id="7936"/>
    <lineage>
        <taxon>Eukaryota</taxon>
        <taxon>Metazoa</taxon>
        <taxon>Chordata</taxon>
        <taxon>Craniata</taxon>
        <taxon>Vertebrata</taxon>
        <taxon>Euteleostomi</taxon>
        <taxon>Actinopterygii</taxon>
        <taxon>Neopterygii</taxon>
        <taxon>Teleostei</taxon>
        <taxon>Anguilliformes</taxon>
        <taxon>Anguillidae</taxon>
        <taxon>Anguilla</taxon>
    </lineage>
</organism>
<accession>A0A0E9PYS6</accession>
<dbReference type="EMBL" id="GBXM01098821">
    <property type="protein sequence ID" value="JAH09756.1"/>
    <property type="molecule type" value="Transcribed_RNA"/>
</dbReference>
<evidence type="ECO:0000256" key="1">
    <source>
        <dbReference type="SAM" id="MobiDB-lite"/>
    </source>
</evidence>